<reference evidence="1" key="3">
    <citation type="submission" date="2020-12" db="UniProtKB">
        <authorList>
            <consortium name="EnsemblPlants"/>
        </authorList>
    </citation>
    <scope>IDENTIFICATION</scope>
</reference>
<evidence type="ECO:0000313" key="2">
    <source>
        <dbReference type="Proteomes" id="UP000006727"/>
    </source>
</evidence>
<keyword evidence="2" id="KW-1185">Reference proteome</keyword>
<name>A0A7I4FUJ7_PHYPA</name>
<accession>A0A7I4FUJ7</accession>
<sequence>MMYVLRSSAASLAQSADKEAELPPGILQFDQYRINVVGSYLVPNRFSRPLGKKDTKIFHREWHLMDYS</sequence>
<proteinExistence type="predicted"/>
<dbReference type="Proteomes" id="UP000006727">
    <property type="component" value="Chromosome 8"/>
</dbReference>
<dbReference type="AlphaFoldDB" id="A0A7I4FUJ7"/>
<dbReference type="Gramene" id="Pp3c8_16490V3.3">
    <property type="protein sequence ID" value="Pp3c8_16490V3.3"/>
    <property type="gene ID" value="Pp3c8_16490"/>
</dbReference>
<dbReference type="EnsemblPlants" id="Pp3c8_16490V3.3">
    <property type="protein sequence ID" value="Pp3c8_16490V3.3"/>
    <property type="gene ID" value="Pp3c8_16490"/>
</dbReference>
<dbReference type="EMBL" id="ABEU02000008">
    <property type="status" value="NOT_ANNOTATED_CDS"/>
    <property type="molecule type" value="Genomic_DNA"/>
</dbReference>
<protein>
    <submittedName>
        <fullName evidence="1">Uncharacterized protein</fullName>
    </submittedName>
</protein>
<reference evidence="1 2" key="2">
    <citation type="journal article" date="2018" name="Plant J.">
        <title>The Physcomitrella patens chromosome-scale assembly reveals moss genome structure and evolution.</title>
        <authorList>
            <person name="Lang D."/>
            <person name="Ullrich K.K."/>
            <person name="Murat F."/>
            <person name="Fuchs J."/>
            <person name="Jenkins J."/>
            <person name="Haas F.B."/>
            <person name="Piednoel M."/>
            <person name="Gundlach H."/>
            <person name="Van Bel M."/>
            <person name="Meyberg R."/>
            <person name="Vives C."/>
            <person name="Morata J."/>
            <person name="Symeonidi A."/>
            <person name="Hiss M."/>
            <person name="Muchero W."/>
            <person name="Kamisugi Y."/>
            <person name="Saleh O."/>
            <person name="Blanc G."/>
            <person name="Decker E.L."/>
            <person name="van Gessel N."/>
            <person name="Grimwood J."/>
            <person name="Hayes R.D."/>
            <person name="Graham S.W."/>
            <person name="Gunter L.E."/>
            <person name="McDaniel S.F."/>
            <person name="Hoernstein S.N.W."/>
            <person name="Larsson A."/>
            <person name="Li F.W."/>
            <person name="Perroud P.F."/>
            <person name="Phillips J."/>
            <person name="Ranjan P."/>
            <person name="Rokshar D.S."/>
            <person name="Rothfels C.J."/>
            <person name="Schneider L."/>
            <person name="Shu S."/>
            <person name="Stevenson D.W."/>
            <person name="Thummler F."/>
            <person name="Tillich M."/>
            <person name="Villarreal Aguilar J.C."/>
            <person name="Widiez T."/>
            <person name="Wong G.K."/>
            <person name="Wymore A."/>
            <person name="Zhang Y."/>
            <person name="Zimmer A.D."/>
            <person name="Quatrano R.S."/>
            <person name="Mayer K.F.X."/>
            <person name="Goodstein D."/>
            <person name="Casacuberta J.M."/>
            <person name="Vandepoele K."/>
            <person name="Reski R."/>
            <person name="Cuming A.C."/>
            <person name="Tuskan G.A."/>
            <person name="Maumus F."/>
            <person name="Salse J."/>
            <person name="Schmutz J."/>
            <person name="Rensing S.A."/>
        </authorList>
    </citation>
    <scope>NUCLEOTIDE SEQUENCE [LARGE SCALE GENOMIC DNA]</scope>
    <source>
        <strain evidence="1 2">cv. Gransden 2004</strain>
    </source>
</reference>
<reference evidence="1 2" key="1">
    <citation type="journal article" date="2008" name="Science">
        <title>The Physcomitrella genome reveals evolutionary insights into the conquest of land by plants.</title>
        <authorList>
            <person name="Rensing S."/>
            <person name="Lang D."/>
            <person name="Zimmer A."/>
            <person name="Terry A."/>
            <person name="Salamov A."/>
            <person name="Shapiro H."/>
            <person name="Nishiyama T."/>
            <person name="Perroud P.-F."/>
            <person name="Lindquist E."/>
            <person name="Kamisugi Y."/>
            <person name="Tanahashi T."/>
            <person name="Sakakibara K."/>
            <person name="Fujita T."/>
            <person name="Oishi K."/>
            <person name="Shin-I T."/>
            <person name="Kuroki Y."/>
            <person name="Toyoda A."/>
            <person name="Suzuki Y."/>
            <person name="Hashimoto A."/>
            <person name="Yamaguchi K."/>
            <person name="Sugano A."/>
            <person name="Kohara Y."/>
            <person name="Fujiyama A."/>
            <person name="Anterola A."/>
            <person name="Aoki S."/>
            <person name="Ashton N."/>
            <person name="Barbazuk W.B."/>
            <person name="Barker E."/>
            <person name="Bennetzen J."/>
            <person name="Bezanilla M."/>
            <person name="Blankenship R."/>
            <person name="Cho S.H."/>
            <person name="Dutcher S."/>
            <person name="Estelle M."/>
            <person name="Fawcett J.A."/>
            <person name="Gundlach H."/>
            <person name="Hanada K."/>
            <person name="Heyl A."/>
            <person name="Hicks K.A."/>
            <person name="Hugh J."/>
            <person name="Lohr M."/>
            <person name="Mayer K."/>
            <person name="Melkozernov A."/>
            <person name="Murata T."/>
            <person name="Nelson D."/>
            <person name="Pils B."/>
            <person name="Prigge M."/>
            <person name="Reiss B."/>
            <person name="Renner T."/>
            <person name="Rombauts S."/>
            <person name="Rushton P."/>
            <person name="Sanderfoot A."/>
            <person name="Schween G."/>
            <person name="Shiu S.-H."/>
            <person name="Stueber K."/>
            <person name="Theodoulou F.L."/>
            <person name="Tu H."/>
            <person name="Van de Peer Y."/>
            <person name="Verrier P.J."/>
            <person name="Waters E."/>
            <person name="Wood A."/>
            <person name="Yang L."/>
            <person name="Cove D."/>
            <person name="Cuming A."/>
            <person name="Hasebe M."/>
            <person name="Lucas S."/>
            <person name="Mishler D.B."/>
            <person name="Reski R."/>
            <person name="Grigoriev I."/>
            <person name="Quatrano R.S."/>
            <person name="Boore J.L."/>
        </authorList>
    </citation>
    <scope>NUCLEOTIDE SEQUENCE [LARGE SCALE GENOMIC DNA]</scope>
    <source>
        <strain evidence="1 2">cv. Gransden 2004</strain>
    </source>
</reference>
<organism evidence="1 2">
    <name type="scientific">Physcomitrium patens</name>
    <name type="common">Spreading-leaved earth moss</name>
    <name type="synonym">Physcomitrella patens</name>
    <dbReference type="NCBI Taxonomy" id="3218"/>
    <lineage>
        <taxon>Eukaryota</taxon>
        <taxon>Viridiplantae</taxon>
        <taxon>Streptophyta</taxon>
        <taxon>Embryophyta</taxon>
        <taxon>Bryophyta</taxon>
        <taxon>Bryophytina</taxon>
        <taxon>Bryopsida</taxon>
        <taxon>Funariidae</taxon>
        <taxon>Funariales</taxon>
        <taxon>Funariaceae</taxon>
        <taxon>Physcomitrium</taxon>
    </lineage>
</organism>
<evidence type="ECO:0000313" key="1">
    <source>
        <dbReference type="EnsemblPlants" id="Pp3c8_16490V3.3"/>
    </source>
</evidence>